<name>A0A6C0JKM9_9ZZZZ</name>
<reference evidence="1" key="1">
    <citation type="journal article" date="2020" name="Nature">
        <title>Giant virus diversity and host interactions through global metagenomics.</title>
        <authorList>
            <person name="Schulz F."/>
            <person name="Roux S."/>
            <person name="Paez-Espino D."/>
            <person name="Jungbluth S."/>
            <person name="Walsh D.A."/>
            <person name="Denef V.J."/>
            <person name="McMahon K.D."/>
            <person name="Konstantinidis K.T."/>
            <person name="Eloe-Fadrosh E.A."/>
            <person name="Kyrpides N.C."/>
            <person name="Woyke T."/>
        </authorList>
    </citation>
    <scope>NUCLEOTIDE SEQUENCE</scope>
    <source>
        <strain evidence="1">GVMAG-M-3300027708-39</strain>
    </source>
</reference>
<dbReference type="AlphaFoldDB" id="A0A6C0JKM9"/>
<organism evidence="1">
    <name type="scientific">viral metagenome</name>
    <dbReference type="NCBI Taxonomy" id="1070528"/>
    <lineage>
        <taxon>unclassified sequences</taxon>
        <taxon>metagenomes</taxon>
        <taxon>organismal metagenomes</taxon>
    </lineage>
</organism>
<protein>
    <submittedName>
        <fullName evidence="1">Uncharacterized protein</fullName>
    </submittedName>
</protein>
<evidence type="ECO:0000313" key="1">
    <source>
        <dbReference type="EMBL" id="QHU04368.1"/>
    </source>
</evidence>
<proteinExistence type="predicted"/>
<sequence>MNKYKYIVLYIYMDINKLLKALDDDSNENLLNFTSKKMTEMNLKIINELQLERKEGLELMRKLKGYRYIDELNDLKYGTYIRWIPLQNPNNIHITKGALFCEYKIKDDGVYVICKNFGYSSKHFQIKLDENLVFQKLTDQELVLLSALDHLSK</sequence>
<dbReference type="EMBL" id="MN740396">
    <property type="protein sequence ID" value="QHU04368.1"/>
    <property type="molecule type" value="Genomic_DNA"/>
</dbReference>
<accession>A0A6C0JKM9</accession>